<keyword evidence="2" id="KW-1185">Reference proteome</keyword>
<sequence length="328" mass="37518">MANSQYATKPAPEALNSTNTPPILHYCAHVDSHPQTLRSEDDIVQQLHELSRKADRTRSEISSVDYALYRSIQARVDVEIPKLPIFYDVDSSSIIVDSLVSPAHESIQEFLSHHLFADVNRWIRQSGPSGTRLKLSGAATSDMYSGGQLRTAGKVPDQSYKILIKGRARATYPSMIFEIGYSEDYQHLLQDAARWLWESNSEVLCVIIIKFFKPPQIQDFGDPQAWRACLEVYERGEHSRTITAFGSSIDFLPIRKPFPEFKLHLRHLFPADIISRLPEEELECKFEIVYDEEDIEDAVQTMESTKRARDRIEEEHGVIESPLVKTRK</sequence>
<dbReference type="EMBL" id="KV417491">
    <property type="protein sequence ID" value="KZP31094.1"/>
    <property type="molecule type" value="Genomic_DNA"/>
</dbReference>
<reference evidence="1 2" key="1">
    <citation type="journal article" date="2016" name="Mol. Biol. Evol.">
        <title>Comparative Genomics of Early-Diverging Mushroom-Forming Fungi Provides Insights into the Origins of Lignocellulose Decay Capabilities.</title>
        <authorList>
            <person name="Nagy L.G."/>
            <person name="Riley R."/>
            <person name="Tritt A."/>
            <person name="Adam C."/>
            <person name="Daum C."/>
            <person name="Floudas D."/>
            <person name="Sun H."/>
            <person name="Yadav J.S."/>
            <person name="Pangilinan J."/>
            <person name="Larsson K.H."/>
            <person name="Matsuura K."/>
            <person name="Barry K."/>
            <person name="Labutti K."/>
            <person name="Kuo R."/>
            <person name="Ohm R.A."/>
            <person name="Bhattacharya S.S."/>
            <person name="Shirouzu T."/>
            <person name="Yoshinaga Y."/>
            <person name="Martin F.M."/>
            <person name="Grigoriev I.V."/>
            <person name="Hibbett D.S."/>
        </authorList>
    </citation>
    <scope>NUCLEOTIDE SEQUENCE [LARGE SCALE GENOMIC DNA]</scope>
    <source>
        <strain evidence="1 2">CBS 109695</strain>
    </source>
</reference>
<protein>
    <submittedName>
        <fullName evidence="1">Uncharacterized protein</fullName>
    </submittedName>
</protein>
<proteinExistence type="predicted"/>
<accession>A0A166TXJ4</accession>
<dbReference type="Proteomes" id="UP000076532">
    <property type="component" value="Unassembled WGS sequence"/>
</dbReference>
<gene>
    <name evidence="1" type="ORF">FIBSPDRAFT_71525</name>
</gene>
<dbReference type="AlphaFoldDB" id="A0A166TXJ4"/>
<dbReference type="OrthoDB" id="76567at2759"/>
<name>A0A166TXJ4_9AGAM</name>
<evidence type="ECO:0000313" key="1">
    <source>
        <dbReference type="EMBL" id="KZP31094.1"/>
    </source>
</evidence>
<evidence type="ECO:0000313" key="2">
    <source>
        <dbReference type="Proteomes" id="UP000076532"/>
    </source>
</evidence>
<organism evidence="1 2">
    <name type="scientific">Athelia psychrophila</name>
    <dbReference type="NCBI Taxonomy" id="1759441"/>
    <lineage>
        <taxon>Eukaryota</taxon>
        <taxon>Fungi</taxon>
        <taxon>Dikarya</taxon>
        <taxon>Basidiomycota</taxon>
        <taxon>Agaricomycotina</taxon>
        <taxon>Agaricomycetes</taxon>
        <taxon>Agaricomycetidae</taxon>
        <taxon>Atheliales</taxon>
        <taxon>Atheliaceae</taxon>
        <taxon>Athelia</taxon>
    </lineage>
</organism>